<dbReference type="eggNOG" id="KOG1203">
    <property type="taxonomic scope" value="Eukaryota"/>
</dbReference>
<accession>K8EAA4</accession>
<proteinExistence type="predicted"/>
<reference evidence="3 4" key="1">
    <citation type="submission" date="2011-10" db="EMBL/GenBank/DDBJ databases">
        <authorList>
            <person name="Genoscope - CEA"/>
        </authorList>
    </citation>
    <scope>NUCLEOTIDE SEQUENCE [LARGE SCALE GENOMIC DNA]</scope>
    <source>
        <strain evidence="3 4">RCC 1105</strain>
    </source>
</reference>
<dbReference type="AlphaFoldDB" id="K8EAA4"/>
<organism evidence="3 4">
    <name type="scientific">Bathycoccus prasinos</name>
    <dbReference type="NCBI Taxonomy" id="41875"/>
    <lineage>
        <taxon>Eukaryota</taxon>
        <taxon>Viridiplantae</taxon>
        <taxon>Chlorophyta</taxon>
        <taxon>Mamiellophyceae</taxon>
        <taxon>Mamiellales</taxon>
        <taxon>Bathycoccaceae</taxon>
        <taxon>Bathycoccus</taxon>
    </lineage>
</organism>
<gene>
    <name evidence="3" type="ORF">Bathy01g05660</name>
</gene>
<evidence type="ECO:0000313" key="4">
    <source>
        <dbReference type="Proteomes" id="UP000198341"/>
    </source>
</evidence>
<dbReference type="InterPro" id="IPR016040">
    <property type="entry name" value="NAD(P)-bd_dom"/>
</dbReference>
<protein>
    <recommendedName>
        <fullName evidence="2">NAD(P)-binding domain-containing protein</fullName>
    </recommendedName>
</protein>
<feature type="region of interest" description="Disordered" evidence="1">
    <location>
        <begin position="1"/>
        <end position="20"/>
    </location>
</feature>
<dbReference type="InterPro" id="IPR036291">
    <property type="entry name" value="NAD(P)-bd_dom_sf"/>
</dbReference>
<feature type="compositionally biased region" description="Low complexity" evidence="1">
    <location>
        <begin position="1"/>
        <end position="12"/>
    </location>
</feature>
<dbReference type="GeneID" id="19018301"/>
<dbReference type="PANTHER" id="PTHR15020">
    <property type="entry name" value="FLAVIN REDUCTASE-RELATED"/>
    <property type="match status" value="1"/>
</dbReference>
<dbReference type="Pfam" id="PF13460">
    <property type="entry name" value="NAD_binding_10"/>
    <property type="match status" value="1"/>
</dbReference>
<dbReference type="KEGG" id="bpg:Bathy01g05660"/>
<dbReference type="PANTHER" id="PTHR15020:SF11">
    <property type="entry name" value="OS06G0360300 PROTEIN"/>
    <property type="match status" value="1"/>
</dbReference>
<evidence type="ECO:0000256" key="1">
    <source>
        <dbReference type="SAM" id="MobiDB-lite"/>
    </source>
</evidence>
<dbReference type="STRING" id="41875.K8EAA4"/>
<dbReference type="Proteomes" id="UP000198341">
    <property type="component" value="Chromosome 1"/>
</dbReference>
<keyword evidence="4" id="KW-1185">Reference proteome</keyword>
<dbReference type="SUPFAM" id="SSF51735">
    <property type="entry name" value="NAD(P)-binding Rossmann-fold domains"/>
    <property type="match status" value="1"/>
</dbReference>
<sequence length="305" mass="32617">MSSSSSSSLSSSKTRRRRGANAVLAKGGEGQIVVIGANGKTGKRCVKYAAENGWDVVAATRNGSFPSLTSDIKEEARGRVTTKQCSVTSSMAEITNAIDGAESVIFAASSSKDGGSPQEIDRDGCIKVARACLSSKSVKRYVVVTSGAVSKPYSPVYIFLNLFGGIMRAKIEGEDAVRALYYEREDDFYTIVRPGGLTEDPPRGVSACELNQGDDVSGRVSREDVAAVCVECLKRDDAKNATFELYYRDTGKPMAEVFASNANKETDGERQMGPRGRRGETWDELFAGLEADAPGIPQKGEGFSL</sequence>
<name>K8EAA4_9CHLO</name>
<dbReference type="Gene3D" id="3.40.50.720">
    <property type="entry name" value="NAD(P)-binding Rossmann-like Domain"/>
    <property type="match status" value="1"/>
</dbReference>
<dbReference type="OrthoDB" id="419598at2759"/>
<evidence type="ECO:0000259" key="2">
    <source>
        <dbReference type="Pfam" id="PF13460"/>
    </source>
</evidence>
<dbReference type="RefSeq" id="XP_007515782.1">
    <property type="nucleotide sequence ID" value="XM_007515720.1"/>
</dbReference>
<evidence type="ECO:0000313" key="3">
    <source>
        <dbReference type="EMBL" id="CCO14661.1"/>
    </source>
</evidence>
<feature type="domain" description="NAD(P)-binding" evidence="2">
    <location>
        <begin position="36"/>
        <end position="235"/>
    </location>
</feature>
<dbReference type="EMBL" id="FO082278">
    <property type="protein sequence ID" value="CCO14661.1"/>
    <property type="molecule type" value="Genomic_DNA"/>
</dbReference>